<keyword evidence="3" id="KW-1185">Reference proteome</keyword>
<evidence type="ECO:0000313" key="2">
    <source>
        <dbReference type="EMBL" id="KAL0488453.1"/>
    </source>
</evidence>
<comment type="caution">
    <text evidence="2">The sequence shown here is derived from an EMBL/GenBank/DDBJ whole genome shotgun (WGS) entry which is preliminary data.</text>
</comment>
<sequence>MIATGVGVSEACLRDLSHTQVITLICENIEAKYEFHTTEPTRDGHIEQQIEQQPNLNEYRTDEFISEGAFPPNKLPTDYLKFFMHPSLYELAMLISSDIITSNHHDCSDKFIKAFKRFGGWKPPNIVSSASDLPTHFKEFCLSQSESLKQDLIELLTFYTQKQDDSISISELSNAAHFHSTMYRKMEQHQKALTSIYKSQLIQLQVQFNIEKEATQRKLVQLEYQLSTTNKLDQFLKETRIINLAPHILQTKRLNNQHPEIYAIDAQAILEKAKTLPTYQIKIYHDGSRYEGEFITNRHGIGSYTYSTGNYYVGEWWQGYRNGIGLYEYVDGNKYCGQWQLDLKHGKGTGWFDDGSVYTGDYKDNSRSGYGVYTYKSGNQYKGCWSEGLRQGLGTYIYENGDCYRGEFLKNLRHGYGESFNTDGTYFKGYWCNGEKHGHGVSSTLNEYYIGAFHMGKKHGQGTVYYVPPQGVDKSYKYQGSWFDNCPHGPGELTKVGGDGYVGMWEHGKMVKGGCEKIGMVKRNLLAYARSNTLRTFCDLKIKTK</sequence>
<dbReference type="Proteomes" id="UP001431209">
    <property type="component" value="Unassembled WGS sequence"/>
</dbReference>
<dbReference type="PANTHER" id="PTHR43215:SF14">
    <property type="entry name" value="RADIAL SPOKE HEAD 1 HOMOLOG"/>
    <property type="match status" value="1"/>
</dbReference>
<protein>
    <submittedName>
        <fullName evidence="2">Phosphatidylinositol 4-phosphate 5-kinase</fullName>
    </submittedName>
</protein>
<evidence type="ECO:0000256" key="1">
    <source>
        <dbReference type="ARBA" id="ARBA00022737"/>
    </source>
</evidence>
<dbReference type="EMBL" id="JAOPGA020001439">
    <property type="protein sequence ID" value="KAL0488453.1"/>
    <property type="molecule type" value="Genomic_DNA"/>
</dbReference>
<keyword evidence="1" id="KW-0677">Repeat</keyword>
<dbReference type="Pfam" id="PF02493">
    <property type="entry name" value="MORN"/>
    <property type="match status" value="9"/>
</dbReference>
<organism evidence="2 3">
    <name type="scientific">Acrasis kona</name>
    <dbReference type="NCBI Taxonomy" id="1008807"/>
    <lineage>
        <taxon>Eukaryota</taxon>
        <taxon>Discoba</taxon>
        <taxon>Heterolobosea</taxon>
        <taxon>Tetramitia</taxon>
        <taxon>Eutetramitia</taxon>
        <taxon>Acrasidae</taxon>
        <taxon>Acrasis</taxon>
    </lineage>
</organism>
<reference evidence="2 3" key="1">
    <citation type="submission" date="2024-03" db="EMBL/GenBank/DDBJ databases">
        <title>The Acrasis kona genome and developmental transcriptomes reveal deep origins of eukaryotic multicellular pathways.</title>
        <authorList>
            <person name="Sheikh S."/>
            <person name="Fu C.-J."/>
            <person name="Brown M.W."/>
            <person name="Baldauf S.L."/>
        </authorList>
    </citation>
    <scope>NUCLEOTIDE SEQUENCE [LARGE SCALE GENOMIC DNA]</scope>
    <source>
        <strain evidence="2 3">ATCC MYA-3509</strain>
    </source>
</reference>
<dbReference type="Gene3D" id="2.20.110.10">
    <property type="entry name" value="Histone H3 K4-specific methyltransferase SET7/9 N-terminal domain"/>
    <property type="match status" value="4"/>
</dbReference>
<evidence type="ECO:0000313" key="3">
    <source>
        <dbReference type="Proteomes" id="UP001431209"/>
    </source>
</evidence>
<accession>A0AAW2ZHI6</accession>
<gene>
    <name evidence="2" type="ORF">AKO1_015637</name>
</gene>
<dbReference type="AlphaFoldDB" id="A0AAW2ZHI6"/>
<dbReference type="PANTHER" id="PTHR43215">
    <property type="entry name" value="RADIAL SPOKE HEAD 1 HOMOLOG"/>
    <property type="match status" value="1"/>
</dbReference>
<dbReference type="InterPro" id="IPR003409">
    <property type="entry name" value="MORN"/>
</dbReference>
<proteinExistence type="predicted"/>
<dbReference type="SUPFAM" id="SSF82185">
    <property type="entry name" value="Histone H3 K4-specific methyltransferase SET7/9 N-terminal domain"/>
    <property type="match status" value="2"/>
</dbReference>
<dbReference type="SMART" id="SM00698">
    <property type="entry name" value="MORN"/>
    <property type="match status" value="8"/>
</dbReference>
<name>A0AAW2ZHI6_9EUKA</name>